<dbReference type="PROSITE" id="PS51352">
    <property type="entry name" value="THIOREDOXIN_2"/>
    <property type="match status" value="1"/>
</dbReference>
<feature type="domain" description="Thioredoxin" evidence="14">
    <location>
        <begin position="33"/>
        <end position="199"/>
    </location>
</feature>
<evidence type="ECO:0000256" key="13">
    <source>
        <dbReference type="SAM" id="SignalP"/>
    </source>
</evidence>
<organism evidence="15 16">
    <name type="scientific">Planctopirus ephydatiae</name>
    <dbReference type="NCBI Taxonomy" id="2528019"/>
    <lineage>
        <taxon>Bacteria</taxon>
        <taxon>Pseudomonadati</taxon>
        <taxon>Planctomycetota</taxon>
        <taxon>Planctomycetia</taxon>
        <taxon>Planctomycetales</taxon>
        <taxon>Planctomycetaceae</taxon>
        <taxon>Planctopirus</taxon>
    </lineage>
</organism>
<dbReference type="PANTHER" id="PTHR42801:SF4">
    <property type="entry name" value="AHPC_TSA FAMILY PROTEIN"/>
    <property type="match status" value="1"/>
</dbReference>
<dbReference type="InterPro" id="IPR036249">
    <property type="entry name" value="Thioredoxin-like_sf"/>
</dbReference>
<protein>
    <recommendedName>
        <fullName evidence="3">thioredoxin-dependent peroxiredoxin</fullName>
        <ecNumber evidence="3">1.11.1.24</ecNumber>
    </recommendedName>
    <alternativeName>
        <fullName evidence="9">Thioredoxin peroxidase</fullName>
    </alternativeName>
    <alternativeName>
        <fullName evidence="11">Thioredoxin-dependent peroxiredoxin Bcp</fullName>
    </alternativeName>
</protein>
<evidence type="ECO:0000256" key="4">
    <source>
        <dbReference type="ARBA" id="ARBA00022559"/>
    </source>
</evidence>
<dbReference type="Pfam" id="PF00578">
    <property type="entry name" value="AhpC-TSA"/>
    <property type="match status" value="1"/>
</dbReference>
<evidence type="ECO:0000256" key="5">
    <source>
        <dbReference type="ARBA" id="ARBA00022862"/>
    </source>
</evidence>
<evidence type="ECO:0000256" key="2">
    <source>
        <dbReference type="ARBA" id="ARBA00011245"/>
    </source>
</evidence>
<dbReference type="RefSeq" id="WP_145298602.1">
    <property type="nucleotide sequence ID" value="NZ_CP036299.1"/>
</dbReference>
<evidence type="ECO:0000256" key="1">
    <source>
        <dbReference type="ARBA" id="ARBA00003330"/>
    </source>
</evidence>
<sequence length="200" mass="21574" precursor="true">MIAFNRTVALCLTFCTMSLFGSLLSVSASAAELKVGDKAPEFEALDTQGKAWKSAEHVGKKLIVVYFYPADMTGGCTKQACAFRDDLAKLAGQEVEVVGVSGDSVRNHQLFAKKHNLSFTLLADTEAKVAEAFGVPYTTGEKSVKAEVDGKEETLLRNVTIQRWTFIIDKDGKVAYKNTKVAAADDSKAVAEAVATIKKK</sequence>
<keyword evidence="4 15" id="KW-0575">Peroxidase</keyword>
<evidence type="ECO:0000256" key="9">
    <source>
        <dbReference type="ARBA" id="ARBA00032824"/>
    </source>
</evidence>
<dbReference type="GO" id="GO:0034599">
    <property type="term" value="P:cellular response to oxidative stress"/>
    <property type="evidence" value="ECO:0007669"/>
    <property type="project" value="TreeGrafter"/>
</dbReference>
<keyword evidence="13" id="KW-0732">Signal</keyword>
<feature type="chain" id="PRO_5021996212" description="thioredoxin-dependent peroxiredoxin" evidence="13">
    <location>
        <begin position="31"/>
        <end position="200"/>
    </location>
</feature>
<dbReference type="KEGG" id="peh:Spb1_19050"/>
<feature type="signal peptide" evidence="13">
    <location>
        <begin position="1"/>
        <end position="30"/>
    </location>
</feature>
<evidence type="ECO:0000259" key="14">
    <source>
        <dbReference type="PROSITE" id="PS51352"/>
    </source>
</evidence>
<comment type="subunit">
    <text evidence="2">Monomer.</text>
</comment>
<keyword evidence="16" id="KW-1185">Reference proteome</keyword>
<dbReference type="Gene3D" id="3.40.30.10">
    <property type="entry name" value="Glutaredoxin"/>
    <property type="match status" value="1"/>
</dbReference>
<evidence type="ECO:0000256" key="11">
    <source>
        <dbReference type="ARBA" id="ARBA00042639"/>
    </source>
</evidence>
<dbReference type="CDD" id="cd03017">
    <property type="entry name" value="PRX_BCP"/>
    <property type="match status" value="1"/>
</dbReference>
<evidence type="ECO:0000256" key="10">
    <source>
        <dbReference type="ARBA" id="ARBA00038489"/>
    </source>
</evidence>
<dbReference type="Proteomes" id="UP000315349">
    <property type="component" value="Chromosome"/>
</dbReference>
<evidence type="ECO:0000256" key="12">
    <source>
        <dbReference type="ARBA" id="ARBA00049091"/>
    </source>
</evidence>
<dbReference type="InterPro" id="IPR050924">
    <property type="entry name" value="Peroxiredoxin_BCP/PrxQ"/>
</dbReference>
<keyword evidence="6 15" id="KW-0560">Oxidoreductase</keyword>
<dbReference type="EC" id="1.11.1.24" evidence="3"/>
<proteinExistence type="inferred from homology"/>
<dbReference type="InterPro" id="IPR000866">
    <property type="entry name" value="AhpC/TSA"/>
</dbReference>
<dbReference type="SUPFAM" id="SSF52833">
    <property type="entry name" value="Thioredoxin-like"/>
    <property type="match status" value="1"/>
</dbReference>
<name>A0A518GMY6_9PLAN</name>
<dbReference type="GO" id="GO:0045454">
    <property type="term" value="P:cell redox homeostasis"/>
    <property type="evidence" value="ECO:0007669"/>
    <property type="project" value="TreeGrafter"/>
</dbReference>
<evidence type="ECO:0000256" key="3">
    <source>
        <dbReference type="ARBA" id="ARBA00013017"/>
    </source>
</evidence>
<dbReference type="InterPro" id="IPR013766">
    <property type="entry name" value="Thioredoxin_domain"/>
</dbReference>
<dbReference type="EMBL" id="CP036299">
    <property type="protein sequence ID" value="QDV29978.1"/>
    <property type="molecule type" value="Genomic_DNA"/>
</dbReference>
<evidence type="ECO:0000256" key="6">
    <source>
        <dbReference type="ARBA" id="ARBA00023002"/>
    </source>
</evidence>
<reference evidence="15 16" key="1">
    <citation type="submission" date="2019-02" db="EMBL/GenBank/DDBJ databases">
        <title>Deep-cultivation of Planctomycetes and their phenomic and genomic characterization uncovers novel biology.</title>
        <authorList>
            <person name="Wiegand S."/>
            <person name="Jogler M."/>
            <person name="Boedeker C."/>
            <person name="Pinto D."/>
            <person name="Vollmers J."/>
            <person name="Rivas-Marin E."/>
            <person name="Kohn T."/>
            <person name="Peeters S.H."/>
            <person name="Heuer A."/>
            <person name="Rast P."/>
            <person name="Oberbeckmann S."/>
            <person name="Bunk B."/>
            <person name="Jeske O."/>
            <person name="Meyerdierks A."/>
            <person name="Storesund J.E."/>
            <person name="Kallscheuer N."/>
            <person name="Luecker S."/>
            <person name="Lage O.M."/>
            <person name="Pohl T."/>
            <person name="Merkel B.J."/>
            <person name="Hornburger P."/>
            <person name="Mueller R.-W."/>
            <person name="Bruemmer F."/>
            <person name="Labrenz M."/>
            <person name="Spormann A.M."/>
            <person name="Op den Camp H."/>
            <person name="Overmann J."/>
            <person name="Amann R."/>
            <person name="Jetten M.S.M."/>
            <person name="Mascher T."/>
            <person name="Medema M.H."/>
            <person name="Devos D.P."/>
            <person name="Kaster A.-K."/>
            <person name="Ovreas L."/>
            <person name="Rohde M."/>
            <person name="Galperin M.Y."/>
            <person name="Jogler C."/>
        </authorList>
    </citation>
    <scope>NUCLEOTIDE SEQUENCE [LARGE SCALE GENOMIC DNA]</scope>
    <source>
        <strain evidence="15 16">Spb1</strain>
    </source>
</reference>
<keyword evidence="8" id="KW-0676">Redox-active center</keyword>
<keyword evidence="5" id="KW-0049">Antioxidant</keyword>
<evidence type="ECO:0000256" key="7">
    <source>
        <dbReference type="ARBA" id="ARBA00023157"/>
    </source>
</evidence>
<dbReference type="PANTHER" id="PTHR42801">
    <property type="entry name" value="THIOREDOXIN-DEPENDENT PEROXIDE REDUCTASE"/>
    <property type="match status" value="1"/>
</dbReference>
<evidence type="ECO:0000313" key="15">
    <source>
        <dbReference type="EMBL" id="QDV29978.1"/>
    </source>
</evidence>
<accession>A0A518GMY6</accession>
<dbReference type="AlphaFoldDB" id="A0A518GMY6"/>
<evidence type="ECO:0000313" key="16">
    <source>
        <dbReference type="Proteomes" id="UP000315349"/>
    </source>
</evidence>
<evidence type="ECO:0000256" key="8">
    <source>
        <dbReference type="ARBA" id="ARBA00023284"/>
    </source>
</evidence>
<comment type="similarity">
    <text evidence="10">Belongs to the peroxiredoxin family. BCP/PrxQ subfamily.</text>
</comment>
<keyword evidence="7" id="KW-1015">Disulfide bond</keyword>
<comment type="catalytic activity">
    <reaction evidence="12">
        <text>a hydroperoxide + [thioredoxin]-dithiol = an alcohol + [thioredoxin]-disulfide + H2O</text>
        <dbReference type="Rhea" id="RHEA:62620"/>
        <dbReference type="Rhea" id="RHEA-COMP:10698"/>
        <dbReference type="Rhea" id="RHEA-COMP:10700"/>
        <dbReference type="ChEBI" id="CHEBI:15377"/>
        <dbReference type="ChEBI" id="CHEBI:29950"/>
        <dbReference type="ChEBI" id="CHEBI:30879"/>
        <dbReference type="ChEBI" id="CHEBI:35924"/>
        <dbReference type="ChEBI" id="CHEBI:50058"/>
        <dbReference type="EC" id="1.11.1.24"/>
    </reaction>
</comment>
<dbReference type="FunFam" id="3.40.30.10:FF:000007">
    <property type="entry name" value="Thioredoxin-dependent thiol peroxidase"/>
    <property type="match status" value="1"/>
</dbReference>
<comment type="function">
    <text evidence="1">Thiol-specific peroxidase that catalyzes the reduction of hydrogen peroxide and organic hydroperoxides to water and alcohols, respectively. Plays a role in cell protection against oxidative stress by detoxifying peroxides and as sensor of hydrogen peroxide-mediated signaling events.</text>
</comment>
<dbReference type="GO" id="GO:0008379">
    <property type="term" value="F:thioredoxin peroxidase activity"/>
    <property type="evidence" value="ECO:0007669"/>
    <property type="project" value="TreeGrafter"/>
</dbReference>
<dbReference type="OrthoDB" id="9812811at2"/>
<gene>
    <name evidence="15" type="primary">bcp_5</name>
    <name evidence="15" type="ORF">Spb1_19050</name>
</gene>
<dbReference type="GO" id="GO:0005737">
    <property type="term" value="C:cytoplasm"/>
    <property type="evidence" value="ECO:0007669"/>
    <property type="project" value="TreeGrafter"/>
</dbReference>